<dbReference type="AlphaFoldDB" id="A0AAD1RLK7"/>
<accession>A0AAD1RLK7</accession>
<sequence length="114" mass="12818">MVPLVAIAITRSTISAGMFGPNTDNRHSISFKTYDSTSVSSDEKLPFRWLSIRSPKVFQRYPAMRKLVPLLPPDVKELPYSNHLPQPSLLPHRGLWNTSGPVTKCFTHSIPDET</sequence>
<evidence type="ECO:0000313" key="2">
    <source>
        <dbReference type="Proteomes" id="UP001295444"/>
    </source>
</evidence>
<evidence type="ECO:0000313" key="1">
    <source>
        <dbReference type="EMBL" id="CAH2273838.1"/>
    </source>
</evidence>
<proteinExistence type="predicted"/>
<dbReference type="EMBL" id="OW240914">
    <property type="protein sequence ID" value="CAH2273838.1"/>
    <property type="molecule type" value="Genomic_DNA"/>
</dbReference>
<keyword evidence="2" id="KW-1185">Reference proteome</keyword>
<name>A0AAD1RLK7_PELCU</name>
<gene>
    <name evidence="1" type="ORF">PECUL_23A041917</name>
</gene>
<protein>
    <submittedName>
        <fullName evidence="1">Uncharacterized protein</fullName>
    </submittedName>
</protein>
<dbReference type="Proteomes" id="UP001295444">
    <property type="component" value="Chromosome 03"/>
</dbReference>
<organism evidence="1 2">
    <name type="scientific">Pelobates cultripes</name>
    <name type="common">Western spadefoot toad</name>
    <dbReference type="NCBI Taxonomy" id="61616"/>
    <lineage>
        <taxon>Eukaryota</taxon>
        <taxon>Metazoa</taxon>
        <taxon>Chordata</taxon>
        <taxon>Craniata</taxon>
        <taxon>Vertebrata</taxon>
        <taxon>Euteleostomi</taxon>
        <taxon>Amphibia</taxon>
        <taxon>Batrachia</taxon>
        <taxon>Anura</taxon>
        <taxon>Pelobatoidea</taxon>
        <taxon>Pelobatidae</taxon>
        <taxon>Pelobates</taxon>
    </lineage>
</organism>
<reference evidence="1" key="1">
    <citation type="submission" date="2022-03" db="EMBL/GenBank/DDBJ databases">
        <authorList>
            <person name="Alioto T."/>
            <person name="Alioto T."/>
            <person name="Gomez Garrido J."/>
        </authorList>
    </citation>
    <scope>NUCLEOTIDE SEQUENCE</scope>
</reference>